<evidence type="ECO:0000313" key="2">
    <source>
        <dbReference type="EMBL" id="MXO51761.1"/>
    </source>
</evidence>
<name>A0A844Y145_9SPHN</name>
<evidence type="ECO:0000256" key="1">
    <source>
        <dbReference type="SAM" id="MobiDB-lite"/>
    </source>
</evidence>
<feature type="region of interest" description="Disordered" evidence="1">
    <location>
        <begin position="38"/>
        <end position="62"/>
    </location>
</feature>
<dbReference type="RefSeq" id="WP_170289993.1">
    <property type="nucleotide sequence ID" value="NZ_WTYF01000004.1"/>
</dbReference>
<evidence type="ECO:0000313" key="3">
    <source>
        <dbReference type="Proteomes" id="UP000444185"/>
    </source>
</evidence>
<dbReference type="EMBL" id="WTYF01000004">
    <property type="protein sequence ID" value="MXO51761.1"/>
    <property type="molecule type" value="Genomic_DNA"/>
</dbReference>
<gene>
    <name evidence="2" type="ORF">GRI42_10650</name>
</gene>
<organism evidence="2 3">
    <name type="scientific">Qipengyuania gaetbuli</name>
    <dbReference type="NCBI Taxonomy" id="266952"/>
    <lineage>
        <taxon>Bacteria</taxon>
        <taxon>Pseudomonadati</taxon>
        <taxon>Pseudomonadota</taxon>
        <taxon>Alphaproteobacteria</taxon>
        <taxon>Sphingomonadales</taxon>
        <taxon>Erythrobacteraceae</taxon>
        <taxon>Qipengyuania</taxon>
    </lineage>
</organism>
<sequence length="62" mass="7095">MIDNFALLLTHVLIAIALIRLLGRADLDNEDLLEVEEEKVEREGPSLREKRRARARAEARDA</sequence>
<dbReference type="AlphaFoldDB" id="A0A844Y145"/>
<dbReference type="Proteomes" id="UP000444185">
    <property type="component" value="Unassembled WGS sequence"/>
</dbReference>
<feature type="compositionally biased region" description="Basic and acidic residues" evidence="1">
    <location>
        <begin position="39"/>
        <end position="48"/>
    </location>
</feature>
<reference evidence="2 3" key="1">
    <citation type="submission" date="2019-12" db="EMBL/GenBank/DDBJ databases">
        <title>Genomic-based taxomic classification of the family Erythrobacteraceae.</title>
        <authorList>
            <person name="Xu L."/>
        </authorList>
    </citation>
    <scope>NUCLEOTIDE SEQUENCE [LARGE SCALE GENOMIC DNA]</scope>
    <source>
        <strain evidence="2 3">DSM 16225</strain>
    </source>
</reference>
<protein>
    <submittedName>
        <fullName evidence="2">Uncharacterized protein</fullName>
    </submittedName>
</protein>
<keyword evidence="3" id="KW-1185">Reference proteome</keyword>
<accession>A0A844Y145</accession>
<proteinExistence type="predicted"/>
<comment type="caution">
    <text evidence="2">The sequence shown here is derived from an EMBL/GenBank/DDBJ whole genome shotgun (WGS) entry which is preliminary data.</text>
</comment>